<dbReference type="Gene3D" id="3.90.70.10">
    <property type="entry name" value="Cysteine proteinases"/>
    <property type="match status" value="1"/>
</dbReference>
<dbReference type="EnsemblPlants" id="AES71825">
    <property type="protein sequence ID" value="AES71825"/>
    <property type="gene ID" value="MTR_3g083170"/>
</dbReference>
<dbReference type="CDD" id="cd02619">
    <property type="entry name" value="Peptidase_C1"/>
    <property type="match status" value="1"/>
</dbReference>
<gene>
    <name evidence="3" type="ordered locus">MTR_3g083170</name>
</gene>
<sequence>MKMLLLGNMPAGTAPLGECNVHTNEKRRRPGSEESSSIPATLRWITEHGCILAELCPYEEIFNPNDYMRKPCMWIETFMGFDLTEEISLQHNKKKIEKRIESEIQEGPVAAEMLWLPGMEHIKGEIYSGPEVAKDFDKAEAHGVSLVGFGEEKKDGKLIRFWVIQNSHGSQWGENGFGRIDRSPSHGRLLIHKVWIVRWVKDKK</sequence>
<evidence type="ECO:0000256" key="1">
    <source>
        <dbReference type="SAM" id="MobiDB-lite"/>
    </source>
</evidence>
<accession>A0A0C3VKC8</accession>
<evidence type="ECO:0000313" key="3">
    <source>
        <dbReference type="EMBL" id="AES71825.2"/>
    </source>
</evidence>
<dbReference type="GO" id="GO:0006508">
    <property type="term" value="P:proteolysis"/>
    <property type="evidence" value="ECO:0007669"/>
    <property type="project" value="UniProtKB-KW"/>
</dbReference>
<reference evidence="3 5" key="1">
    <citation type="journal article" date="2011" name="Nature">
        <title>The Medicago genome provides insight into the evolution of rhizobial symbioses.</title>
        <authorList>
            <person name="Young N.D."/>
            <person name="Debelle F."/>
            <person name="Oldroyd G.E."/>
            <person name="Geurts R."/>
            <person name="Cannon S.B."/>
            <person name="Udvardi M.K."/>
            <person name="Benedito V.A."/>
            <person name="Mayer K.F."/>
            <person name="Gouzy J."/>
            <person name="Schoof H."/>
            <person name="Van de Peer Y."/>
            <person name="Proost S."/>
            <person name="Cook D.R."/>
            <person name="Meyers B.C."/>
            <person name="Spannagl M."/>
            <person name="Cheung F."/>
            <person name="De Mita S."/>
            <person name="Krishnakumar V."/>
            <person name="Gundlach H."/>
            <person name="Zhou S."/>
            <person name="Mudge J."/>
            <person name="Bharti A.K."/>
            <person name="Murray J.D."/>
            <person name="Naoumkina M.A."/>
            <person name="Rosen B."/>
            <person name="Silverstein K.A."/>
            <person name="Tang H."/>
            <person name="Rombauts S."/>
            <person name="Zhao P.X."/>
            <person name="Zhou P."/>
            <person name="Barbe V."/>
            <person name="Bardou P."/>
            <person name="Bechner M."/>
            <person name="Bellec A."/>
            <person name="Berger A."/>
            <person name="Berges H."/>
            <person name="Bidwell S."/>
            <person name="Bisseling T."/>
            <person name="Choisne N."/>
            <person name="Couloux A."/>
            <person name="Denny R."/>
            <person name="Deshpande S."/>
            <person name="Dai X."/>
            <person name="Doyle J.J."/>
            <person name="Dudez A.M."/>
            <person name="Farmer A.D."/>
            <person name="Fouteau S."/>
            <person name="Franken C."/>
            <person name="Gibelin C."/>
            <person name="Gish J."/>
            <person name="Goldstein S."/>
            <person name="Gonzalez A.J."/>
            <person name="Green P.J."/>
            <person name="Hallab A."/>
            <person name="Hartog M."/>
            <person name="Hua A."/>
            <person name="Humphray S.J."/>
            <person name="Jeong D.H."/>
            <person name="Jing Y."/>
            <person name="Jocker A."/>
            <person name="Kenton S.M."/>
            <person name="Kim D.J."/>
            <person name="Klee K."/>
            <person name="Lai H."/>
            <person name="Lang C."/>
            <person name="Lin S."/>
            <person name="Macmil S.L."/>
            <person name="Magdelenat G."/>
            <person name="Matthews L."/>
            <person name="McCorrison J."/>
            <person name="Monaghan E.L."/>
            <person name="Mun J.H."/>
            <person name="Najar F.Z."/>
            <person name="Nicholson C."/>
            <person name="Noirot C."/>
            <person name="O'Bleness M."/>
            <person name="Paule C.R."/>
            <person name="Poulain J."/>
            <person name="Prion F."/>
            <person name="Qin B."/>
            <person name="Qu C."/>
            <person name="Retzel E.F."/>
            <person name="Riddle C."/>
            <person name="Sallet E."/>
            <person name="Samain S."/>
            <person name="Samson N."/>
            <person name="Sanders I."/>
            <person name="Saurat O."/>
            <person name="Scarpelli C."/>
            <person name="Schiex T."/>
            <person name="Segurens B."/>
            <person name="Severin A.J."/>
            <person name="Sherrier D.J."/>
            <person name="Shi R."/>
            <person name="Sims S."/>
            <person name="Singer S.R."/>
            <person name="Sinharoy S."/>
            <person name="Sterck L."/>
            <person name="Viollet A."/>
            <person name="Wang B.B."/>
            <person name="Wang K."/>
            <person name="Wang M."/>
            <person name="Wang X."/>
            <person name="Warfsmann J."/>
            <person name="Weissenbach J."/>
            <person name="White D.D."/>
            <person name="White J.D."/>
            <person name="Wiley G.B."/>
            <person name="Wincker P."/>
            <person name="Xing Y."/>
            <person name="Yang L."/>
            <person name="Yao Z."/>
            <person name="Ying F."/>
            <person name="Zhai J."/>
            <person name="Zhou L."/>
            <person name="Zuber A."/>
            <person name="Denarie J."/>
            <person name="Dixon R.A."/>
            <person name="May G.D."/>
            <person name="Schwartz D.C."/>
            <person name="Rogers J."/>
            <person name="Quetier F."/>
            <person name="Town C.D."/>
            <person name="Roe B.A."/>
        </authorList>
    </citation>
    <scope>NUCLEOTIDE SEQUENCE [LARGE SCALE GENOMIC DNA]</scope>
    <source>
        <strain evidence="3">A17</strain>
        <strain evidence="4 5">cv. Jemalong A17</strain>
    </source>
</reference>
<dbReference type="SUPFAM" id="SSF54001">
    <property type="entry name" value="Cysteine proteinases"/>
    <property type="match status" value="1"/>
</dbReference>
<feature type="region of interest" description="Disordered" evidence="1">
    <location>
        <begin position="16"/>
        <end position="37"/>
    </location>
</feature>
<keyword evidence="3" id="KW-0378">Hydrolase</keyword>
<dbReference type="MEROPS" id="C01.126"/>
<dbReference type="Proteomes" id="UP000002051">
    <property type="component" value="Chromosome 3"/>
</dbReference>
<dbReference type="InterPro" id="IPR038765">
    <property type="entry name" value="Papain-like_cys_pep_sf"/>
</dbReference>
<dbReference type="GO" id="GO:0008234">
    <property type="term" value="F:cysteine-type peptidase activity"/>
    <property type="evidence" value="ECO:0007669"/>
    <property type="project" value="InterPro"/>
</dbReference>
<protein>
    <submittedName>
        <fullName evidence="3">Papain family cysteine protease</fullName>
    </submittedName>
</protein>
<organism evidence="3 5">
    <name type="scientific">Medicago truncatula</name>
    <name type="common">Barrel medic</name>
    <name type="synonym">Medicago tribuloides</name>
    <dbReference type="NCBI Taxonomy" id="3880"/>
    <lineage>
        <taxon>Eukaryota</taxon>
        <taxon>Viridiplantae</taxon>
        <taxon>Streptophyta</taxon>
        <taxon>Embryophyta</taxon>
        <taxon>Tracheophyta</taxon>
        <taxon>Spermatophyta</taxon>
        <taxon>Magnoliopsida</taxon>
        <taxon>eudicotyledons</taxon>
        <taxon>Gunneridae</taxon>
        <taxon>Pentapetalae</taxon>
        <taxon>rosids</taxon>
        <taxon>fabids</taxon>
        <taxon>Fabales</taxon>
        <taxon>Fabaceae</taxon>
        <taxon>Papilionoideae</taxon>
        <taxon>50 kb inversion clade</taxon>
        <taxon>NPAAA clade</taxon>
        <taxon>Hologalegina</taxon>
        <taxon>IRL clade</taxon>
        <taxon>Trifolieae</taxon>
        <taxon>Medicago</taxon>
    </lineage>
</organism>
<evidence type="ECO:0000259" key="2">
    <source>
        <dbReference type="Pfam" id="PF00112"/>
    </source>
</evidence>
<dbReference type="InterPro" id="IPR000668">
    <property type="entry name" value="Peptidase_C1A_C"/>
</dbReference>
<evidence type="ECO:0000313" key="4">
    <source>
        <dbReference type="EnsemblPlants" id="AES71825"/>
    </source>
</evidence>
<feature type="domain" description="Peptidase C1A papain C-terminal" evidence="2">
    <location>
        <begin position="40"/>
        <end position="184"/>
    </location>
</feature>
<keyword evidence="3" id="KW-0645">Protease</keyword>
<proteinExistence type="predicted"/>
<reference evidence="4" key="3">
    <citation type="submission" date="2015-04" db="UniProtKB">
        <authorList>
            <consortium name="EnsemblPlants"/>
        </authorList>
    </citation>
    <scope>IDENTIFICATION</scope>
    <source>
        <strain evidence="4">cv. Jemalong A17</strain>
    </source>
</reference>
<accession>G7J9I6</accession>
<dbReference type="HOGENOM" id="CLU_1345025_0_0_1"/>
<name>G7J9I6_MEDTR</name>
<evidence type="ECO:0000313" key="5">
    <source>
        <dbReference type="Proteomes" id="UP000002051"/>
    </source>
</evidence>
<dbReference type="EMBL" id="CM001219">
    <property type="protein sequence ID" value="AES71825.2"/>
    <property type="molecule type" value="Genomic_DNA"/>
</dbReference>
<dbReference type="AlphaFoldDB" id="G7J9I6"/>
<reference evidence="3 5" key="2">
    <citation type="journal article" date="2014" name="BMC Genomics">
        <title>An improved genome release (version Mt4.0) for the model legume Medicago truncatula.</title>
        <authorList>
            <person name="Tang H."/>
            <person name="Krishnakumar V."/>
            <person name="Bidwell S."/>
            <person name="Rosen B."/>
            <person name="Chan A."/>
            <person name="Zhou S."/>
            <person name="Gentzbittel L."/>
            <person name="Childs K.L."/>
            <person name="Yandell M."/>
            <person name="Gundlach H."/>
            <person name="Mayer K.F."/>
            <person name="Schwartz D.C."/>
            <person name="Town C.D."/>
        </authorList>
    </citation>
    <scope>GENOME REANNOTATION</scope>
    <source>
        <strain evidence="4 5">cv. Jemalong A17</strain>
    </source>
</reference>
<keyword evidence="5" id="KW-1185">Reference proteome</keyword>
<dbReference type="Pfam" id="PF00112">
    <property type="entry name" value="Peptidase_C1"/>
    <property type="match status" value="1"/>
</dbReference>